<dbReference type="GO" id="GO:0008270">
    <property type="term" value="F:zinc ion binding"/>
    <property type="evidence" value="ECO:0007669"/>
    <property type="project" value="UniProtKB-KW"/>
</dbReference>
<evidence type="ECO:0000259" key="10">
    <source>
        <dbReference type="PROSITE" id="PS50089"/>
    </source>
</evidence>
<keyword evidence="7 9" id="KW-0862">Zinc</keyword>
<dbReference type="STRING" id="42514.ENSPNAP00000035467"/>
<evidence type="ECO:0000256" key="9">
    <source>
        <dbReference type="RuleBase" id="RU367105"/>
    </source>
</evidence>
<dbReference type="AlphaFoldDB" id="A0A3B4EG25"/>
<dbReference type="UniPathway" id="UPA00143"/>
<dbReference type="GO" id="GO:0061630">
    <property type="term" value="F:ubiquitin protein ligase activity"/>
    <property type="evidence" value="ECO:0007669"/>
    <property type="project" value="UniProtKB-UniRule"/>
</dbReference>
<keyword evidence="5 9" id="KW-0479">Metal-binding</keyword>
<evidence type="ECO:0000313" key="11">
    <source>
        <dbReference type="Ensembl" id="ENSPNAP00000035467.1"/>
    </source>
</evidence>
<comment type="subcellular location">
    <subcellularLocation>
        <location evidence="9">Cytoplasm</location>
    </subcellularLocation>
</comment>
<dbReference type="FunFam" id="3.30.390.130:FF:000001">
    <property type="entry name" value="Probable E3 ubiquitin-protein ligase DTX3"/>
    <property type="match status" value="1"/>
</dbReference>
<evidence type="ECO:0000256" key="2">
    <source>
        <dbReference type="ARBA" id="ARBA00004906"/>
    </source>
</evidence>
<keyword evidence="4 9" id="KW-0808">Transferase</keyword>
<dbReference type="GO" id="GO:0007219">
    <property type="term" value="P:Notch signaling pathway"/>
    <property type="evidence" value="ECO:0007669"/>
    <property type="project" value="InterPro"/>
</dbReference>
<dbReference type="InterPro" id="IPR001841">
    <property type="entry name" value="Znf_RING"/>
</dbReference>
<dbReference type="CDD" id="cd09633">
    <property type="entry name" value="Deltex_C"/>
    <property type="match status" value="1"/>
</dbReference>
<dbReference type="GeneID" id="108438334"/>
<dbReference type="Gene3D" id="3.30.40.10">
    <property type="entry name" value="Zinc/RING finger domain, C3HC4 (zinc finger)"/>
    <property type="match status" value="1"/>
</dbReference>
<dbReference type="GeneTree" id="ENSGT00940000154578"/>
<dbReference type="GO" id="GO:0005737">
    <property type="term" value="C:cytoplasm"/>
    <property type="evidence" value="ECO:0007669"/>
    <property type="project" value="UniProtKB-SubCell"/>
</dbReference>
<dbReference type="InterPro" id="IPR039399">
    <property type="entry name" value="Deltex_C_sf"/>
</dbReference>
<protein>
    <recommendedName>
        <fullName evidence="9">E3 ubiquitin-protein ligase</fullName>
        <ecNumber evidence="9">2.3.2.27</ecNumber>
    </recommendedName>
</protein>
<dbReference type="EC" id="2.3.2.27" evidence="9"/>
<dbReference type="GO" id="GO:0016567">
    <property type="term" value="P:protein ubiquitination"/>
    <property type="evidence" value="ECO:0007669"/>
    <property type="project" value="UniProtKB-UniRule"/>
</dbReference>
<keyword evidence="6 8" id="KW-0863">Zinc-finger</keyword>
<name>A0A3B4EG25_PYGNA</name>
<dbReference type="PROSITE" id="PS00518">
    <property type="entry name" value="ZF_RING_1"/>
    <property type="match status" value="1"/>
</dbReference>
<accession>A0A3B4EG25</accession>
<dbReference type="Pfam" id="PF18102">
    <property type="entry name" value="DTC"/>
    <property type="match status" value="1"/>
</dbReference>
<organism evidence="11 12">
    <name type="scientific">Pygocentrus nattereri</name>
    <name type="common">Red-bellied piranha</name>
    <dbReference type="NCBI Taxonomy" id="42514"/>
    <lineage>
        <taxon>Eukaryota</taxon>
        <taxon>Metazoa</taxon>
        <taxon>Chordata</taxon>
        <taxon>Craniata</taxon>
        <taxon>Vertebrata</taxon>
        <taxon>Euteleostomi</taxon>
        <taxon>Actinopterygii</taxon>
        <taxon>Neopterygii</taxon>
        <taxon>Teleostei</taxon>
        <taxon>Ostariophysi</taxon>
        <taxon>Characiformes</taxon>
        <taxon>Characoidei</taxon>
        <taxon>Pygocentrus</taxon>
    </lineage>
</organism>
<dbReference type="OrthoDB" id="527344at2759"/>
<sequence length="431" mass="49148">MAGSQIREIFDDVKLIIDPETFAEPHKMLQELKKMGGNVRESCFIIGPFHTIEETFMNLSKLEKKKPQSVGHKRRNHVNHISPEMKSSPSPPAEPVVVDDAVMLYIQKKHSMELDKMKQMGVDMQLQGRHLMFHARDKTLRTDQVQFVRERFITLYQKISTDLQTRTYQLNASEVQLWCKRFPELLVRPQKHGVDLTGSYLTLERFERFLHSPPKRSSPMQINHMDHACATASSPPALQNRPNDKDEICCICLEPLVKSKSQTLEKCKHSFCRDCLKRAFEIKPVCPTCGVLYGALKGTQPEGGKMQIIQDSSSLPGYEGYRTKVIHYYIPSGIQKEEHPNPGQPYDGASRTAYLPDSSEGRKVLKLLKQAFEQRLIFTIGSSSTTGRSNVVTWNDIHHKTSRFGGPTAYGYPDPDYLKRVQEELKAKGIC</sequence>
<comment type="catalytic activity">
    <reaction evidence="1 9">
        <text>S-ubiquitinyl-[E2 ubiquitin-conjugating enzyme]-L-cysteine + [acceptor protein]-L-lysine = [E2 ubiquitin-conjugating enzyme]-L-cysteine + N(6)-ubiquitinyl-[acceptor protein]-L-lysine.</text>
        <dbReference type="EC" id="2.3.2.27"/>
    </reaction>
</comment>
<evidence type="ECO:0000256" key="7">
    <source>
        <dbReference type="ARBA" id="ARBA00022833"/>
    </source>
</evidence>
<dbReference type="Ensembl" id="ENSPNAT00000039235.2">
    <property type="protein sequence ID" value="ENSPNAP00000035467.1"/>
    <property type="gene ID" value="ENSPNAG00000005470.2"/>
</dbReference>
<keyword evidence="9" id="KW-0963">Cytoplasm</keyword>
<dbReference type="Proteomes" id="UP001501920">
    <property type="component" value="Chromosome 20"/>
</dbReference>
<evidence type="ECO:0000313" key="12">
    <source>
        <dbReference type="Proteomes" id="UP001501920"/>
    </source>
</evidence>
<dbReference type="InterPro" id="IPR039396">
    <property type="entry name" value="Deltex_C"/>
</dbReference>
<dbReference type="OMA" id="GIQKKEH"/>
<dbReference type="InterPro" id="IPR013083">
    <property type="entry name" value="Znf_RING/FYVE/PHD"/>
</dbReference>
<evidence type="ECO:0000256" key="8">
    <source>
        <dbReference type="PROSITE-ProRule" id="PRU00175"/>
    </source>
</evidence>
<dbReference type="InterPro" id="IPR017907">
    <property type="entry name" value="Znf_RING_CS"/>
</dbReference>
<evidence type="ECO:0000256" key="3">
    <source>
        <dbReference type="ARBA" id="ARBA00009413"/>
    </source>
</evidence>
<reference evidence="11 12" key="1">
    <citation type="submission" date="2020-10" db="EMBL/GenBank/DDBJ databases">
        <title>Pygocentrus nattereri (red-bellied piranha) genome, fPygNat1, primary haplotype.</title>
        <authorList>
            <person name="Myers G."/>
            <person name="Meyer A."/>
            <person name="Karagic N."/>
            <person name="Pippel M."/>
            <person name="Winkler S."/>
            <person name="Tracey A."/>
            <person name="Wood J."/>
            <person name="Formenti G."/>
            <person name="Howe K."/>
            <person name="Fedrigo O."/>
            <person name="Jarvis E.D."/>
        </authorList>
    </citation>
    <scope>NUCLEOTIDE SEQUENCE [LARGE SCALE GENOMIC DNA]</scope>
</reference>
<proteinExistence type="inferred from homology"/>
<evidence type="ECO:0000256" key="1">
    <source>
        <dbReference type="ARBA" id="ARBA00000900"/>
    </source>
</evidence>
<dbReference type="SMART" id="SM00184">
    <property type="entry name" value="RING"/>
    <property type="match status" value="1"/>
</dbReference>
<evidence type="ECO:0000256" key="4">
    <source>
        <dbReference type="ARBA" id="ARBA00022679"/>
    </source>
</evidence>
<dbReference type="RefSeq" id="XP_017571550.1">
    <property type="nucleotide sequence ID" value="XM_017716061.2"/>
</dbReference>
<dbReference type="PANTHER" id="PTHR12622">
    <property type="entry name" value="DELTEX-RELATED"/>
    <property type="match status" value="1"/>
</dbReference>
<evidence type="ECO:0000256" key="5">
    <source>
        <dbReference type="ARBA" id="ARBA00022723"/>
    </source>
</evidence>
<dbReference type="SUPFAM" id="SSF57850">
    <property type="entry name" value="RING/U-box"/>
    <property type="match status" value="1"/>
</dbReference>
<dbReference type="InterPro" id="IPR039398">
    <property type="entry name" value="Deltex_fam"/>
</dbReference>
<reference evidence="11" key="2">
    <citation type="submission" date="2025-08" db="UniProtKB">
        <authorList>
            <consortium name="Ensembl"/>
        </authorList>
    </citation>
    <scope>IDENTIFICATION</scope>
</reference>
<dbReference type="Pfam" id="PF13639">
    <property type="entry name" value="zf-RING_2"/>
    <property type="match status" value="1"/>
</dbReference>
<feature type="domain" description="RING-type" evidence="10">
    <location>
        <begin position="249"/>
        <end position="289"/>
    </location>
</feature>
<evidence type="ECO:0000256" key="6">
    <source>
        <dbReference type="ARBA" id="ARBA00022771"/>
    </source>
</evidence>
<dbReference type="Gene3D" id="3.30.390.130">
    <property type="match status" value="1"/>
</dbReference>
<dbReference type="PROSITE" id="PS50089">
    <property type="entry name" value="ZF_RING_2"/>
    <property type="match status" value="1"/>
</dbReference>
<reference evidence="11" key="3">
    <citation type="submission" date="2025-09" db="UniProtKB">
        <authorList>
            <consortium name="Ensembl"/>
        </authorList>
    </citation>
    <scope>IDENTIFICATION</scope>
</reference>
<comment type="pathway">
    <text evidence="2 9">Protein modification; protein ubiquitination.</text>
</comment>
<comment type="similarity">
    <text evidence="3 9">Belongs to the Deltex family.</text>
</comment>
<keyword evidence="12" id="KW-1185">Reference proteome</keyword>